<comment type="caution">
    <text evidence="1">The sequence shown here is derived from an EMBL/GenBank/DDBJ whole genome shotgun (WGS) entry which is preliminary data.</text>
</comment>
<gene>
    <name evidence="1" type="ORF">CUW_1979</name>
</gene>
<evidence type="ECO:0000313" key="2">
    <source>
        <dbReference type="Proteomes" id="UP000002938"/>
    </source>
</evidence>
<evidence type="ECO:0000313" key="1">
    <source>
        <dbReference type="EMBL" id="EFF64322.1"/>
    </source>
</evidence>
<protein>
    <submittedName>
        <fullName evidence="1">Uncharacterized protein</fullName>
    </submittedName>
</protein>
<sequence>MAPLNMFRKKIDKFFESYFRNLLFKKMIDDSQNFSSQF</sequence>
<accession>A0ABP2I2N0</accession>
<keyword evidence="2" id="KW-1185">Reference proteome</keyword>
<reference evidence="1 2" key="1">
    <citation type="journal article" date="2011" name="J. Bacteriol.">
        <title>Draft Genome Sequence of Turicibacter sanguinis PC909, Isolated from Human Feces.</title>
        <authorList>
            <person name="Cuiv P.O."/>
            <person name="Klaassens E.S."/>
            <person name="Durkin A.S."/>
            <person name="Harkins D.M."/>
            <person name="Foster L."/>
            <person name="McCorrison J."/>
            <person name="Torralba M."/>
            <person name="Nelson K.E."/>
            <person name="Morrison M."/>
        </authorList>
    </citation>
    <scope>NUCLEOTIDE SEQUENCE [LARGE SCALE GENOMIC DNA]</scope>
    <source>
        <strain evidence="1 2">PC909</strain>
    </source>
</reference>
<name>A0ABP2I2N0_9FIRM</name>
<dbReference type="EMBL" id="ADMN01000047">
    <property type="protein sequence ID" value="EFF64322.1"/>
    <property type="molecule type" value="Genomic_DNA"/>
</dbReference>
<organism evidence="1 2">
    <name type="scientific">Turicibacter sanguinis PC909</name>
    <dbReference type="NCBI Taxonomy" id="702450"/>
    <lineage>
        <taxon>Bacteria</taxon>
        <taxon>Bacillati</taxon>
        <taxon>Bacillota</taxon>
        <taxon>Erysipelotrichia</taxon>
        <taxon>Erysipelotrichales</taxon>
        <taxon>Turicibacteraceae</taxon>
        <taxon>Turicibacter</taxon>
    </lineage>
</organism>
<dbReference type="Proteomes" id="UP000002938">
    <property type="component" value="Unassembled WGS sequence"/>
</dbReference>
<proteinExistence type="predicted"/>